<gene>
    <name evidence="1" type="ORF">GIL414_LOCUS24516</name>
</gene>
<feature type="non-terminal residue" evidence="1">
    <location>
        <position position="1"/>
    </location>
</feature>
<evidence type="ECO:0000313" key="1">
    <source>
        <dbReference type="EMBL" id="CAF4270143.1"/>
    </source>
</evidence>
<proteinExistence type="predicted"/>
<sequence>VDVYMRFYVDSSAQIKKLCQLWYSSVGFILII</sequence>
<name>A0A8S2T9D9_9BILA</name>
<comment type="caution">
    <text evidence="1">The sequence shown here is derived from an EMBL/GenBank/DDBJ whole genome shotgun (WGS) entry which is preliminary data.</text>
</comment>
<organism evidence="1 2">
    <name type="scientific">Rotaria magnacalcarata</name>
    <dbReference type="NCBI Taxonomy" id="392030"/>
    <lineage>
        <taxon>Eukaryota</taxon>
        <taxon>Metazoa</taxon>
        <taxon>Spiralia</taxon>
        <taxon>Gnathifera</taxon>
        <taxon>Rotifera</taxon>
        <taxon>Eurotatoria</taxon>
        <taxon>Bdelloidea</taxon>
        <taxon>Philodinida</taxon>
        <taxon>Philodinidae</taxon>
        <taxon>Rotaria</taxon>
    </lineage>
</organism>
<evidence type="ECO:0000313" key="2">
    <source>
        <dbReference type="Proteomes" id="UP000681720"/>
    </source>
</evidence>
<protein>
    <submittedName>
        <fullName evidence="1">Uncharacterized protein</fullName>
    </submittedName>
</protein>
<accession>A0A8S2T9D9</accession>
<reference evidence="1" key="1">
    <citation type="submission" date="2021-02" db="EMBL/GenBank/DDBJ databases">
        <authorList>
            <person name="Nowell W R."/>
        </authorList>
    </citation>
    <scope>NUCLEOTIDE SEQUENCE</scope>
</reference>
<dbReference type="EMBL" id="CAJOBJ010030526">
    <property type="protein sequence ID" value="CAF4270143.1"/>
    <property type="molecule type" value="Genomic_DNA"/>
</dbReference>
<dbReference type="AlphaFoldDB" id="A0A8S2T9D9"/>
<dbReference type="Proteomes" id="UP000681720">
    <property type="component" value="Unassembled WGS sequence"/>
</dbReference>